<proteinExistence type="predicted"/>
<dbReference type="STRING" id="551991.SAMN05192529_11927"/>
<dbReference type="Proteomes" id="UP000199041">
    <property type="component" value="Unassembled WGS sequence"/>
</dbReference>
<dbReference type="RefSeq" id="WP_091399888.1">
    <property type="nucleotide sequence ID" value="NZ_FNQY01000019.1"/>
</dbReference>
<dbReference type="OrthoDB" id="947434at2"/>
<dbReference type="InterPro" id="IPR025665">
    <property type="entry name" value="Beta-barrel_OMP_2"/>
</dbReference>
<keyword evidence="3" id="KW-1185">Reference proteome</keyword>
<feature type="domain" description="Outer membrane protein beta-barrel" evidence="1">
    <location>
        <begin position="17"/>
        <end position="195"/>
    </location>
</feature>
<gene>
    <name evidence="2" type="ORF">SAMN05192529_11927</name>
</gene>
<organism evidence="2 3">
    <name type="scientific">Arachidicoccus rhizosphaerae</name>
    <dbReference type="NCBI Taxonomy" id="551991"/>
    <lineage>
        <taxon>Bacteria</taxon>
        <taxon>Pseudomonadati</taxon>
        <taxon>Bacteroidota</taxon>
        <taxon>Chitinophagia</taxon>
        <taxon>Chitinophagales</taxon>
        <taxon>Chitinophagaceae</taxon>
        <taxon>Arachidicoccus</taxon>
    </lineage>
</organism>
<protein>
    <submittedName>
        <fullName evidence="2">Outer membrane protein beta-barrel domain-containing protein</fullName>
    </submittedName>
</protein>
<evidence type="ECO:0000313" key="2">
    <source>
        <dbReference type="EMBL" id="SEA44680.1"/>
    </source>
</evidence>
<accession>A0A1H4B965</accession>
<name>A0A1H4B965_9BACT</name>
<dbReference type="EMBL" id="FNQY01000019">
    <property type="protein sequence ID" value="SEA44680.1"/>
    <property type="molecule type" value="Genomic_DNA"/>
</dbReference>
<dbReference type="Pfam" id="PF13568">
    <property type="entry name" value="OMP_b-brl_2"/>
    <property type="match status" value="1"/>
</dbReference>
<sequence>MKKLFVVLFSLATTVGFSQIRNGNTIIERTRVGVYGGLSVANQVTIDPVYGDGYSDNAKAGFIGGVSVSVPISYGWFVQPELSYTGMGTNYYDDNYGGNVNLNLDYINLPILFRYSQPFTGLGVLFGPQYSYLVNANTIPSGSAKADFQKGSVIDDYKKSDLSGVVGLEYYFPNDGSGGTQFGLSARYQFGLLNVNNGGVTYDDGSWAKLHNNAFFITAGIRF</sequence>
<dbReference type="AlphaFoldDB" id="A0A1H4B965"/>
<evidence type="ECO:0000313" key="3">
    <source>
        <dbReference type="Proteomes" id="UP000199041"/>
    </source>
</evidence>
<evidence type="ECO:0000259" key="1">
    <source>
        <dbReference type="Pfam" id="PF13568"/>
    </source>
</evidence>
<reference evidence="2 3" key="1">
    <citation type="submission" date="2016-10" db="EMBL/GenBank/DDBJ databases">
        <authorList>
            <person name="de Groot N.N."/>
        </authorList>
    </citation>
    <scope>NUCLEOTIDE SEQUENCE [LARGE SCALE GENOMIC DNA]</scope>
    <source>
        <strain evidence="2 3">Vu-144</strain>
    </source>
</reference>